<keyword evidence="1" id="KW-1133">Transmembrane helix</keyword>
<protein>
    <submittedName>
        <fullName evidence="2">Uncharacterized protein</fullName>
    </submittedName>
</protein>
<dbReference type="EMBL" id="MGAL01000017">
    <property type="protein sequence ID" value="OGK48344.1"/>
    <property type="molecule type" value="Genomic_DNA"/>
</dbReference>
<feature type="transmembrane region" description="Helical" evidence="1">
    <location>
        <begin position="16"/>
        <end position="37"/>
    </location>
</feature>
<evidence type="ECO:0000313" key="3">
    <source>
        <dbReference type="Proteomes" id="UP000177141"/>
    </source>
</evidence>
<dbReference type="Proteomes" id="UP000177141">
    <property type="component" value="Unassembled WGS sequence"/>
</dbReference>
<dbReference type="AlphaFoldDB" id="A0A1F7IYA5"/>
<dbReference type="Pfam" id="PF18901">
    <property type="entry name" value="DUF5657"/>
    <property type="match status" value="1"/>
</dbReference>
<keyword evidence="1" id="KW-0472">Membrane</keyword>
<keyword evidence="1" id="KW-0812">Transmembrane</keyword>
<reference evidence="2 3" key="1">
    <citation type="journal article" date="2016" name="Nat. Commun.">
        <title>Thousands of microbial genomes shed light on interconnected biogeochemical processes in an aquifer system.</title>
        <authorList>
            <person name="Anantharaman K."/>
            <person name="Brown C.T."/>
            <person name="Hug L.A."/>
            <person name="Sharon I."/>
            <person name="Castelle C.J."/>
            <person name="Probst A.J."/>
            <person name="Thomas B.C."/>
            <person name="Singh A."/>
            <person name="Wilkins M.J."/>
            <person name="Karaoz U."/>
            <person name="Brodie E.L."/>
            <person name="Williams K.H."/>
            <person name="Hubbard S.S."/>
            <person name="Banfield J.F."/>
        </authorList>
    </citation>
    <scope>NUCLEOTIDE SEQUENCE [LARGE SCALE GENOMIC DNA]</scope>
</reference>
<feature type="transmembrane region" description="Helical" evidence="1">
    <location>
        <begin position="57"/>
        <end position="79"/>
    </location>
</feature>
<dbReference type="STRING" id="1802061.A3A93_01765"/>
<dbReference type="InterPro" id="IPR043716">
    <property type="entry name" value="DUF5657"/>
</dbReference>
<gene>
    <name evidence="2" type="ORF">A3A93_01765</name>
</gene>
<sequence>MENIINFFTSTDSNTILMLFFKAFAVLFSLMYLLYAIVLTRQTQIMNRTVTTQSAPVLLAFSAVQIIFALFLIFVSFVLI</sequence>
<name>A0A1F7IYA5_9BACT</name>
<evidence type="ECO:0000313" key="2">
    <source>
        <dbReference type="EMBL" id="OGK48344.1"/>
    </source>
</evidence>
<organism evidence="2 3">
    <name type="scientific">Candidatus Roizmanbacteria bacterium RIFCSPLOWO2_01_FULL_38_12</name>
    <dbReference type="NCBI Taxonomy" id="1802061"/>
    <lineage>
        <taxon>Bacteria</taxon>
        <taxon>Candidatus Roizmaniibacteriota</taxon>
    </lineage>
</organism>
<accession>A0A1F7IYA5</accession>
<evidence type="ECO:0000256" key="1">
    <source>
        <dbReference type="SAM" id="Phobius"/>
    </source>
</evidence>
<proteinExistence type="predicted"/>
<comment type="caution">
    <text evidence="2">The sequence shown here is derived from an EMBL/GenBank/DDBJ whole genome shotgun (WGS) entry which is preliminary data.</text>
</comment>